<dbReference type="Pfam" id="PF02195">
    <property type="entry name" value="ParB_N"/>
    <property type="match status" value="1"/>
</dbReference>
<protein>
    <recommendedName>
        <fullName evidence="1">ParB-like N-terminal domain-containing protein</fullName>
    </recommendedName>
</protein>
<sequence>MNTDALNELAELIYAQGIIQSLVLQQTCTQQYEIIVG</sequence>
<dbReference type="KEGG" id="elux:BTN50_1016"/>
<proteinExistence type="predicted"/>
<evidence type="ECO:0000259" key="1">
    <source>
        <dbReference type="Pfam" id="PF02195"/>
    </source>
</evidence>
<dbReference type="AlphaFoldDB" id="A0A291B941"/>
<dbReference type="InterPro" id="IPR003115">
    <property type="entry name" value="ParB_N"/>
</dbReference>
<evidence type="ECO:0000313" key="2">
    <source>
        <dbReference type="EMBL" id="ATF09520.1"/>
    </source>
</evidence>
<reference evidence="3" key="1">
    <citation type="submission" date="2017-04" db="EMBL/GenBank/DDBJ databases">
        <title>Genome evolution of the luminous symbionts of deep sea anglerfish.</title>
        <authorList>
            <person name="Hendry T.A."/>
        </authorList>
    </citation>
    <scope>NUCLEOTIDE SEQUENCE [LARGE SCALE GENOMIC DNA]</scope>
</reference>
<gene>
    <name evidence="2" type="ORF">BTN50_1016</name>
</gene>
<name>A0A291B941_9GAMM</name>
<dbReference type="EMBL" id="CP020660">
    <property type="protein sequence ID" value="ATF09520.1"/>
    <property type="molecule type" value="Genomic_DNA"/>
</dbReference>
<evidence type="ECO:0000313" key="3">
    <source>
        <dbReference type="Proteomes" id="UP000218160"/>
    </source>
</evidence>
<dbReference type="Proteomes" id="UP000218160">
    <property type="component" value="Chromosome 1"/>
</dbReference>
<organism evidence="2 3">
    <name type="scientific">Candidatus Enterovibrio altilux</name>
    <dbReference type="NCBI Taxonomy" id="1927128"/>
    <lineage>
        <taxon>Bacteria</taxon>
        <taxon>Pseudomonadati</taxon>
        <taxon>Pseudomonadota</taxon>
        <taxon>Gammaproteobacteria</taxon>
        <taxon>Vibrionales</taxon>
        <taxon>Vibrionaceae</taxon>
        <taxon>Enterovibrio</taxon>
    </lineage>
</organism>
<feature type="domain" description="ParB-like N-terminal" evidence="1">
    <location>
        <begin position="2"/>
        <end position="37"/>
    </location>
</feature>
<accession>A0A291B941</accession>
<keyword evidence="3" id="KW-1185">Reference proteome</keyword>